<dbReference type="eggNOG" id="ENOG50334P4">
    <property type="taxonomic scope" value="Bacteria"/>
</dbReference>
<name>D6TSB7_KTERA</name>
<sequence>MALDQLRYELRLVGRWAFLTPLLIVVGLAVVGFLLALMHVLPLRIAQIFTGGLEMLLPMAAGVIVASLVSYDPAVELQLTMPRKYRFTVSARLGMVIGWVGIVSLVASTFIYHWKYWRIPVQVRTWGVIPQVLAEQCTWLAPLLWFSAVGLCLALLLRSRMASGAILAGLWIIEAIFYGYFIFIDWLKPLFLFPTTLAPTIDFWLLNRGEVTATAFILLIVGWFLLHNTEALLMESASEE</sequence>
<feature type="transmembrane region" description="Helical" evidence="1">
    <location>
        <begin position="12"/>
        <end position="36"/>
    </location>
</feature>
<organism evidence="2 3">
    <name type="scientific">Ktedonobacter racemifer DSM 44963</name>
    <dbReference type="NCBI Taxonomy" id="485913"/>
    <lineage>
        <taxon>Bacteria</taxon>
        <taxon>Bacillati</taxon>
        <taxon>Chloroflexota</taxon>
        <taxon>Ktedonobacteria</taxon>
        <taxon>Ktedonobacterales</taxon>
        <taxon>Ktedonobacteraceae</taxon>
        <taxon>Ktedonobacter</taxon>
    </lineage>
</organism>
<feature type="transmembrane region" description="Helical" evidence="1">
    <location>
        <begin position="203"/>
        <end position="226"/>
    </location>
</feature>
<evidence type="ECO:0000256" key="1">
    <source>
        <dbReference type="SAM" id="Phobius"/>
    </source>
</evidence>
<evidence type="ECO:0000313" key="3">
    <source>
        <dbReference type="Proteomes" id="UP000004508"/>
    </source>
</evidence>
<feature type="transmembrane region" description="Helical" evidence="1">
    <location>
        <begin position="164"/>
        <end position="183"/>
    </location>
</feature>
<dbReference type="InParanoid" id="D6TSB7"/>
<keyword evidence="1" id="KW-0812">Transmembrane</keyword>
<dbReference type="Proteomes" id="UP000004508">
    <property type="component" value="Unassembled WGS sequence"/>
</dbReference>
<keyword evidence="1" id="KW-1133">Transmembrane helix</keyword>
<dbReference type="AlphaFoldDB" id="D6TSB7"/>
<feature type="transmembrane region" description="Helical" evidence="1">
    <location>
        <begin position="139"/>
        <end position="157"/>
    </location>
</feature>
<keyword evidence="3" id="KW-1185">Reference proteome</keyword>
<gene>
    <name evidence="2" type="ORF">Krac_4266</name>
</gene>
<protein>
    <submittedName>
        <fullName evidence="2">Uncharacterized protein</fullName>
    </submittedName>
</protein>
<comment type="caution">
    <text evidence="2">The sequence shown here is derived from an EMBL/GenBank/DDBJ whole genome shotgun (WGS) entry which is preliminary data.</text>
</comment>
<proteinExistence type="predicted"/>
<feature type="transmembrane region" description="Helical" evidence="1">
    <location>
        <begin position="48"/>
        <end position="71"/>
    </location>
</feature>
<dbReference type="RefSeq" id="WP_007913951.1">
    <property type="nucleotide sequence ID" value="NZ_ADVG01000003.1"/>
</dbReference>
<dbReference type="EMBL" id="ADVG01000003">
    <property type="protein sequence ID" value="EFH83318.1"/>
    <property type="molecule type" value="Genomic_DNA"/>
</dbReference>
<keyword evidence="1" id="KW-0472">Membrane</keyword>
<accession>D6TSB7</accession>
<evidence type="ECO:0000313" key="2">
    <source>
        <dbReference type="EMBL" id="EFH83318.1"/>
    </source>
</evidence>
<dbReference type="STRING" id="485913.Krac_4266"/>
<dbReference type="OrthoDB" id="162416at2"/>
<reference evidence="2 3" key="1">
    <citation type="journal article" date="2011" name="Stand. Genomic Sci.">
        <title>Non-contiguous finished genome sequence and contextual data of the filamentous soil bacterium Ktedonobacter racemifer type strain (SOSP1-21).</title>
        <authorList>
            <person name="Chang Y.J."/>
            <person name="Land M."/>
            <person name="Hauser L."/>
            <person name="Chertkov O."/>
            <person name="Del Rio T.G."/>
            <person name="Nolan M."/>
            <person name="Copeland A."/>
            <person name="Tice H."/>
            <person name="Cheng J.F."/>
            <person name="Lucas S."/>
            <person name="Han C."/>
            <person name="Goodwin L."/>
            <person name="Pitluck S."/>
            <person name="Ivanova N."/>
            <person name="Ovchinikova G."/>
            <person name="Pati A."/>
            <person name="Chen A."/>
            <person name="Palaniappan K."/>
            <person name="Mavromatis K."/>
            <person name="Liolios K."/>
            <person name="Brettin T."/>
            <person name="Fiebig A."/>
            <person name="Rohde M."/>
            <person name="Abt B."/>
            <person name="Goker M."/>
            <person name="Detter J.C."/>
            <person name="Woyke T."/>
            <person name="Bristow J."/>
            <person name="Eisen J.A."/>
            <person name="Markowitz V."/>
            <person name="Hugenholtz P."/>
            <person name="Kyrpides N.C."/>
            <person name="Klenk H.P."/>
            <person name="Lapidus A."/>
        </authorList>
    </citation>
    <scope>NUCLEOTIDE SEQUENCE [LARGE SCALE GENOMIC DNA]</scope>
    <source>
        <strain evidence="3">DSM 44963</strain>
    </source>
</reference>
<feature type="transmembrane region" description="Helical" evidence="1">
    <location>
        <begin position="92"/>
        <end position="114"/>
    </location>
</feature>